<dbReference type="OrthoDB" id="9797344at2"/>
<name>A0A1T4MP72_9LACT</name>
<dbReference type="PANTHER" id="PTHR33594:SF1">
    <property type="entry name" value="HD_PDEASE DOMAIN-CONTAINING PROTEIN"/>
    <property type="match status" value="1"/>
</dbReference>
<dbReference type="Gene3D" id="1.10.472.50">
    <property type="entry name" value="HD-domain/PDEase-like"/>
    <property type="match status" value="1"/>
</dbReference>
<dbReference type="Proteomes" id="UP000189941">
    <property type="component" value="Unassembled WGS sequence"/>
</dbReference>
<reference evidence="2" key="1">
    <citation type="submission" date="2017-02" db="EMBL/GenBank/DDBJ databases">
        <authorList>
            <person name="Varghese N."/>
            <person name="Submissions S."/>
        </authorList>
    </citation>
    <scope>NUCLEOTIDE SEQUENCE [LARGE SCALE GENOMIC DNA]</scope>
    <source>
        <strain evidence="2">DSM 15739</strain>
    </source>
</reference>
<proteinExistence type="predicted"/>
<evidence type="ECO:0000313" key="1">
    <source>
        <dbReference type="EMBL" id="SJZ68671.1"/>
    </source>
</evidence>
<evidence type="ECO:0000313" key="2">
    <source>
        <dbReference type="Proteomes" id="UP000189941"/>
    </source>
</evidence>
<accession>A0A1T4MP72</accession>
<dbReference type="AlphaFoldDB" id="A0A1T4MP72"/>
<evidence type="ECO:0008006" key="3">
    <source>
        <dbReference type="Google" id="ProtNLM"/>
    </source>
</evidence>
<dbReference type="STRING" id="1121925.SAMN02746011_01492"/>
<dbReference type="EMBL" id="FUWO01000013">
    <property type="protein sequence ID" value="SJZ68671.1"/>
    <property type="molecule type" value="Genomic_DNA"/>
</dbReference>
<dbReference type="CDD" id="cd00077">
    <property type="entry name" value="HDc"/>
    <property type="match status" value="1"/>
</dbReference>
<dbReference type="SUPFAM" id="SSF109604">
    <property type="entry name" value="HD-domain/PDEase-like"/>
    <property type="match status" value="1"/>
</dbReference>
<dbReference type="RefSeq" id="WP_078756209.1">
    <property type="nucleotide sequence ID" value="NZ_FUWO01000013.1"/>
</dbReference>
<gene>
    <name evidence="1" type="ORF">SAMN02746011_01492</name>
</gene>
<keyword evidence="2" id="KW-1185">Reference proteome</keyword>
<protein>
    <recommendedName>
        <fullName evidence="3">HD domain-containing protein</fullName>
    </recommendedName>
</protein>
<dbReference type="InterPro" id="IPR003607">
    <property type="entry name" value="HD/PDEase_dom"/>
</dbReference>
<dbReference type="PANTHER" id="PTHR33594">
    <property type="entry name" value="SUPERFAMILY HYDROLASE, PUTATIVE (AFU_ORTHOLOGUE AFUA_1G03035)-RELATED"/>
    <property type="match status" value="1"/>
</dbReference>
<dbReference type="Gene3D" id="1.20.58.1910">
    <property type="match status" value="1"/>
</dbReference>
<sequence length="221" mass="25594">MINNIEQLEQYIKTKYQNEASGHDWFHIYRVTYLALNLAQPQDDCEYIKLLALLHEELDDKLNPDDALQQLKNILADHHIEPTLYSRLIKDIQSIGYKGGFHQVDRTRAAMIVSDADLLDAMGAIGIARTFQYNGQVKHAPFYDPALAKVELNNYADYRQKKRNAIAHFDEKLLKLKDLIVTDKGQKLANKRHQRMVQFVEDFFSELAESGVDISDRFLIE</sequence>
<organism evidence="1 2">
    <name type="scientific">Globicatella sulfidifaciens DSM 15739</name>
    <dbReference type="NCBI Taxonomy" id="1121925"/>
    <lineage>
        <taxon>Bacteria</taxon>
        <taxon>Bacillati</taxon>
        <taxon>Bacillota</taxon>
        <taxon>Bacilli</taxon>
        <taxon>Lactobacillales</taxon>
        <taxon>Aerococcaceae</taxon>
        <taxon>Globicatella</taxon>
    </lineage>
</organism>